<reference evidence="10" key="1">
    <citation type="journal article" date="2018" name="Nat. Genet.">
        <title>Extensive intraspecific gene order and gene structural variations between Mo17 and other maize genomes.</title>
        <authorList>
            <person name="Sun S."/>
            <person name="Zhou Y."/>
            <person name="Chen J."/>
            <person name="Shi J."/>
            <person name="Zhao H."/>
            <person name="Zhao H."/>
            <person name="Song W."/>
            <person name="Zhang M."/>
            <person name="Cui Y."/>
            <person name="Dong X."/>
            <person name="Liu H."/>
            <person name="Ma X."/>
            <person name="Jiao Y."/>
            <person name="Wang B."/>
            <person name="Wei X."/>
            <person name="Stein J.C."/>
            <person name="Glaubitz J.C."/>
            <person name="Lu F."/>
            <person name="Yu G."/>
            <person name="Liang C."/>
            <person name="Fengler K."/>
            <person name="Li B."/>
            <person name="Rafalski A."/>
            <person name="Schnable P.S."/>
            <person name="Ware D.H."/>
            <person name="Buckler E.S."/>
            <person name="Lai J."/>
        </authorList>
    </citation>
    <scope>NUCLEOTIDE SEQUENCE [LARGE SCALE GENOMIC DNA]</scope>
    <source>
        <tissue evidence="10">Seedling</tissue>
    </source>
</reference>
<dbReference type="InterPro" id="IPR009073">
    <property type="entry name" value="HscB_oligo_C"/>
</dbReference>
<proteinExistence type="inferred from homology"/>
<dbReference type="PANTHER" id="PTHR14021">
    <property type="entry name" value="IRON-SULFUR CLUSTER CO-CHAPERONE PROTEIN HSCB"/>
    <property type="match status" value="1"/>
</dbReference>
<name>A0A3L6FHC1_MAIZE</name>
<gene>
    <name evidence="10" type="primary">Hscb</name>
    <name evidence="10" type="ORF">Zm00014a_044345</name>
</gene>
<keyword evidence="6" id="KW-0143">Chaperone</keyword>
<dbReference type="InterPro" id="IPR036869">
    <property type="entry name" value="J_dom_sf"/>
</dbReference>
<evidence type="ECO:0000256" key="3">
    <source>
        <dbReference type="ARBA" id="ARBA00010476"/>
    </source>
</evidence>
<sequence length="345" mass="38154">MTTSHALHNLGISWGSASVGAPFRSLSNQSTGGGACWSCGATGAFLSCGSCGSVQPVDPAVDYFQIFGLKREYNITDNNLEGKYKDWQKKLHPDLVHSKSEKERGYAAEQSALVIDAYRTLSKPLSRALYLLKLEGIHVDEEKTINDPELLMEMMDIREAVSDASDSQTLEKIQSQVKAKLETWSDSFQEAFDRKDFDRAVEATQRMRQSGYDDDGRRARLLLGGDSALRVVAADSLDRPGDSSSSRFPCRLLLEAQGAGTAEAAIDIKLPRRSLLVQFTCNACGERTKRLINRVAYERGTVFLQCAGCQVYHKFVDNLGLVVEYDLREENELQGENAVDTSSED</sequence>
<dbReference type="AlphaFoldDB" id="A0A3L6FHC1"/>
<evidence type="ECO:0000256" key="6">
    <source>
        <dbReference type="ARBA" id="ARBA00023186"/>
    </source>
</evidence>
<keyword evidence="7" id="KW-0862">Zinc</keyword>
<dbReference type="FunFam" id="1.10.287.110:FF:000082">
    <property type="entry name" value="Iron-sulfur cluster co-chaperone protein HscB, mitochondrial"/>
    <property type="match status" value="1"/>
</dbReference>
<dbReference type="InterPro" id="IPR004640">
    <property type="entry name" value="HscB"/>
</dbReference>
<dbReference type="NCBIfam" id="TIGR00714">
    <property type="entry name" value="hscB"/>
    <property type="match status" value="1"/>
</dbReference>
<dbReference type="PROSITE" id="PS51501">
    <property type="entry name" value="ZF_DNL"/>
    <property type="match status" value="1"/>
</dbReference>
<dbReference type="PANTHER" id="PTHR14021:SF15">
    <property type="entry name" value="IRON-SULFUR CLUSTER CO-CHAPERONE PROTEIN HSCB"/>
    <property type="match status" value="1"/>
</dbReference>
<comment type="caution">
    <text evidence="10">The sequence shown here is derived from an EMBL/GenBank/DDBJ whole genome shotgun (WGS) entry which is preliminary data.</text>
</comment>
<dbReference type="EMBL" id="NCVQ01000004">
    <property type="protein sequence ID" value="PWZ32635.1"/>
    <property type="molecule type" value="Genomic_DNA"/>
</dbReference>
<dbReference type="SUPFAM" id="SSF46565">
    <property type="entry name" value="Chaperone J-domain"/>
    <property type="match status" value="1"/>
</dbReference>
<keyword evidence="7" id="KW-0479">Metal-binding</keyword>
<dbReference type="SMART" id="SM00271">
    <property type="entry name" value="DnaJ"/>
    <property type="match status" value="1"/>
</dbReference>
<dbReference type="InterPro" id="IPR007853">
    <property type="entry name" value="Znf_DNL-typ"/>
</dbReference>
<dbReference type="Gene3D" id="1.20.1280.20">
    <property type="entry name" value="HscB, C-terminal domain"/>
    <property type="match status" value="1"/>
</dbReference>
<dbReference type="GO" id="GO:0051087">
    <property type="term" value="F:protein-folding chaperone binding"/>
    <property type="evidence" value="ECO:0007669"/>
    <property type="project" value="InterPro"/>
</dbReference>
<evidence type="ECO:0000256" key="5">
    <source>
        <dbReference type="ARBA" id="ARBA00023128"/>
    </source>
</evidence>
<dbReference type="GO" id="GO:0001671">
    <property type="term" value="F:ATPase activator activity"/>
    <property type="evidence" value="ECO:0007669"/>
    <property type="project" value="InterPro"/>
</dbReference>
<dbReference type="InterPro" id="IPR001623">
    <property type="entry name" value="DnaJ_domain"/>
</dbReference>
<accession>A0A3L6FHC1</accession>
<keyword evidence="5" id="KW-0496">Mitochondrion</keyword>
<dbReference type="GO" id="GO:0008270">
    <property type="term" value="F:zinc ion binding"/>
    <property type="evidence" value="ECO:0007669"/>
    <property type="project" value="UniProtKB-KW"/>
</dbReference>
<dbReference type="InterPro" id="IPR036386">
    <property type="entry name" value="HscB_C_sf"/>
</dbReference>
<dbReference type="Proteomes" id="UP000251960">
    <property type="component" value="Chromosome 3"/>
</dbReference>
<evidence type="ECO:0000259" key="9">
    <source>
        <dbReference type="PROSITE" id="PS51501"/>
    </source>
</evidence>
<evidence type="ECO:0000256" key="7">
    <source>
        <dbReference type="PROSITE-ProRule" id="PRU00834"/>
    </source>
</evidence>
<dbReference type="Pfam" id="PF07743">
    <property type="entry name" value="HSCB_C"/>
    <property type="match status" value="1"/>
</dbReference>
<comment type="similarity">
    <text evidence="3">Belongs to the HscB family.</text>
</comment>
<evidence type="ECO:0000259" key="8">
    <source>
        <dbReference type="PROSITE" id="PS50076"/>
    </source>
</evidence>
<evidence type="ECO:0000256" key="2">
    <source>
        <dbReference type="ARBA" id="ARBA00004496"/>
    </source>
</evidence>
<keyword evidence="4" id="KW-0963">Cytoplasm</keyword>
<keyword evidence="7" id="KW-0863">Zinc-finger</keyword>
<evidence type="ECO:0000313" key="10">
    <source>
        <dbReference type="EMBL" id="PWZ32635.1"/>
    </source>
</evidence>
<comment type="subcellular location">
    <subcellularLocation>
        <location evidence="2">Cytoplasm</location>
    </subcellularLocation>
    <subcellularLocation>
        <location evidence="1">Mitochondrion</location>
    </subcellularLocation>
</comment>
<dbReference type="GO" id="GO:0051259">
    <property type="term" value="P:protein complex oligomerization"/>
    <property type="evidence" value="ECO:0007669"/>
    <property type="project" value="InterPro"/>
</dbReference>
<protein>
    <submittedName>
        <fullName evidence="10">Iron-sulfur cluster co-chaperone protein HscB, mitochondrial</fullName>
    </submittedName>
</protein>
<feature type="domain" description="J" evidence="8">
    <location>
        <begin position="62"/>
        <end position="134"/>
    </location>
</feature>
<dbReference type="GO" id="GO:0005783">
    <property type="term" value="C:endoplasmic reticulum"/>
    <property type="evidence" value="ECO:0007669"/>
    <property type="project" value="UniProtKB-ARBA"/>
</dbReference>
<dbReference type="Pfam" id="PF05180">
    <property type="entry name" value="zf-DNL"/>
    <property type="match status" value="1"/>
</dbReference>
<dbReference type="ExpressionAtlas" id="A0A3L6FHC1">
    <property type="expression patterns" value="baseline and differential"/>
</dbReference>
<evidence type="ECO:0000256" key="4">
    <source>
        <dbReference type="ARBA" id="ARBA00022490"/>
    </source>
</evidence>
<organism evidence="10">
    <name type="scientific">Zea mays</name>
    <name type="common">Maize</name>
    <dbReference type="NCBI Taxonomy" id="4577"/>
    <lineage>
        <taxon>Eukaryota</taxon>
        <taxon>Viridiplantae</taxon>
        <taxon>Streptophyta</taxon>
        <taxon>Embryophyta</taxon>
        <taxon>Tracheophyta</taxon>
        <taxon>Spermatophyta</taxon>
        <taxon>Magnoliopsida</taxon>
        <taxon>Liliopsida</taxon>
        <taxon>Poales</taxon>
        <taxon>Poaceae</taxon>
        <taxon>PACMAD clade</taxon>
        <taxon>Panicoideae</taxon>
        <taxon>Andropogonodae</taxon>
        <taxon>Andropogoneae</taxon>
        <taxon>Tripsacinae</taxon>
        <taxon>Zea</taxon>
    </lineage>
</organism>
<dbReference type="GO" id="GO:0005739">
    <property type="term" value="C:mitochondrion"/>
    <property type="evidence" value="ECO:0007669"/>
    <property type="project" value="UniProtKB-SubCell"/>
</dbReference>
<dbReference type="PROSITE" id="PS50076">
    <property type="entry name" value="DNAJ_2"/>
    <property type="match status" value="1"/>
</dbReference>
<feature type="domain" description="DNL-type" evidence="9">
    <location>
        <begin position="270"/>
        <end position="345"/>
    </location>
</feature>
<evidence type="ECO:0000256" key="1">
    <source>
        <dbReference type="ARBA" id="ARBA00004173"/>
    </source>
</evidence>
<dbReference type="CDD" id="cd06257">
    <property type="entry name" value="DnaJ"/>
    <property type="match status" value="1"/>
</dbReference>
<dbReference type="Gene3D" id="1.10.287.110">
    <property type="entry name" value="DnaJ domain"/>
    <property type="match status" value="1"/>
</dbReference>
<dbReference type="FunFam" id="1.20.1280.20:FF:000002">
    <property type="entry name" value="HscB mitochondrial iron-sulfur cluster co-chaperone"/>
    <property type="match status" value="1"/>
</dbReference>
<dbReference type="SUPFAM" id="SSF47144">
    <property type="entry name" value="HSC20 (HSCB), C-terminal oligomerisation domain"/>
    <property type="match status" value="1"/>
</dbReference>
<dbReference type="GO" id="GO:0044571">
    <property type="term" value="P:[2Fe-2S] cluster assembly"/>
    <property type="evidence" value="ECO:0007669"/>
    <property type="project" value="InterPro"/>
</dbReference>